<gene>
    <name evidence="1" type="ORF">WMSIL1_LOCUS14060</name>
</gene>
<accession>A0A564ZC28</accession>
<dbReference type="GO" id="GO:0006303">
    <property type="term" value="P:double-strand break repair via nonhomologous end joining"/>
    <property type="evidence" value="ECO:0007669"/>
    <property type="project" value="TreeGrafter"/>
</dbReference>
<protein>
    <recommendedName>
        <fullName evidence="3">Mos1 transposase HTH domain-containing protein</fullName>
    </recommendedName>
</protein>
<dbReference type="InterPro" id="IPR036397">
    <property type="entry name" value="RNaseH_sf"/>
</dbReference>
<dbReference type="GO" id="GO:0003697">
    <property type="term" value="F:single-stranded DNA binding"/>
    <property type="evidence" value="ECO:0007669"/>
    <property type="project" value="TreeGrafter"/>
</dbReference>
<dbReference type="GO" id="GO:0046975">
    <property type="term" value="F:histone H3K36 methyltransferase activity"/>
    <property type="evidence" value="ECO:0007669"/>
    <property type="project" value="TreeGrafter"/>
</dbReference>
<dbReference type="GO" id="GO:0044774">
    <property type="term" value="P:mitotic DNA integrity checkpoint signaling"/>
    <property type="evidence" value="ECO:0007669"/>
    <property type="project" value="TreeGrafter"/>
</dbReference>
<organism evidence="1 2">
    <name type="scientific">Hymenolepis diminuta</name>
    <name type="common">Rat tapeworm</name>
    <dbReference type="NCBI Taxonomy" id="6216"/>
    <lineage>
        <taxon>Eukaryota</taxon>
        <taxon>Metazoa</taxon>
        <taxon>Spiralia</taxon>
        <taxon>Lophotrochozoa</taxon>
        <taxon>Platyhelminthes</taxon>
        <taxon>Cestoda</taxon>
        <taxon>Eucestoda</taxon>
        <taxon>Cyclophyllidea</taxon>
        <taxon>Hymenolepididae</taxon>
        <taxon>Hymenolepis</taxon>
    </lineage>
</organism>
<dbReference type="Proteomes" id="UP000321570">
    <property type="component" value="Unassembled WGS sequence"/>
</dbReference>
<dbReference type="GO" id="GO:0000793">
    <property type="term" value="C:condensed chromosome"/>
    <property type="evidence" value="ECO:0007669"/>
    <property type="project" value="TreeGrafter"/>
</dbReference>
<dbReference type="GO" id="GO:0035861">
    <property type="term" value="C:site of double-strand break"/>
    <property type="evidence" value="ECO:0007669"/>
    <property type="project" value="TreeGrafter"/>
</dbReference>
<evidence type="ECO:0000313" key="2">
    <source>
        <dbReference type="Proteomes" id="UP000321570"/>
    </source>
</evidence>
<dbReference type="AlphaFoldDB" id="A0A564ZC28"/>
<reference evidence="1 2" key="1">
    <citation type="submission" date="2019-07" db="EMBL/GenBank/DDBJ databases">
        <authorList>
            <person name="Jastrzebski P J."/>
            <person name="Paukszto L."/>
            <person name="Jastrzebski P J."/>
        </authorList>
    </citation>
    <scope>NUCLEOTIDE SEQUENCE [LARGE SCALE GENOMIC DNA]</scope>
    <source>
        <strain evidence="1 2">WMS-il1</strain>
    </source>
</reference>
<name>A0A564ZC28_HYMDI</name>
<dbReference type="GO" id="GO:0000729">
    <property type="term" value="P:DNA double-strand break processing"/>
    <property type="evidence" value="ECO:0007669"/>
    <property type="project" value="TreeGrafter"/>
</dbReference>
<proteinExistence type="predicted"/>
<dbReference type="GO" id="GO:0044547">
    <property type="term" value="F:DNA topoisomerase binding"/>
    <property type="evidence" value="ECO:0007669"/>
    <property type="project" value="TreeGrafter"/>
</dbReference>
<evidence type="ECO:0008006" key="3">
    <source>
        <dbReference type="Google" id="ProtNLM"/>
    </source>
</evidence>
<dbReference type="GO" id="GO:0005634">
    <property type="term" value="C:nucleus"/>
    <property type="evidence" value="ECO:0007669"/>
    <property type="project" value="TreeGrafter"/>
</dbReference>
<keyword evidence="2" id="KW-1185">Reference proteome</keyword>
<evidence type="ECO:0000313" key="1">
    <source>
        <dbReference type="EMBL" id="VUZ56428.1"/>
    </source>
</evidence>
<sequence>KSTHGNDVVNEKTCRRWFSAYGFKKDDFSLKDHPGAGCSRKLNSGLFQVAIDENPICTTRELTKTFHVSRHMTIYREMKRLGWGSLKGHELSEINKQQRMTCCVSLRSRELQIPFLDRIITGNGKWIYYNNVKRKRRWLSRDSKPIPQPRPFCVYAGI</sequence>
<dbReference type="InterPro" id="IPR052709">
    <property type="entry name" value="Transposase-MT_Hybrid"/>
</dbReference>
<dbReference type="PANTHER" id="PTHR46060:SF2">
    <property type="entry name" value="HISTONE-LYSINE N-METHYLTRANSFERASE SETMAR"/>
    <property type="match status" value="1"/>
</dbReference>
<dbReference type="PANTHER" id="PTHR46060">
    <property type="entry name" value="MARINER MOS1 TRANSPOSASE-LIKE PROTEIN"/>
    <property type="match status" value="1"/>
</dbReference>
<dbReference type="GO" id="GO:0000014">
    <property type="term" value="F:single-stranded DNA endodeoxyribonuclease activity"/>
    <property type="evidence" value="ECO:0007669"/>
    <property type="project" value="TreeGrafter"/>
</dbReference>
<dbReference type="GO" id="GO:0003690">
    <property type="term" value="F:double-stranded DNA binding"/>
    <property type="evidence" value="ECO:0007669"/>
    <property type="project" value="TreeGrafter"/>
</dbReference>
<dbReference type="GO" id="GO:0042800">
    <property type="term" value="F:histone H3K4 methyltransferase activity"/>
    <property type="evidence" value="ECO:0007669"/>
    <property type="project" value="TreeGrafter"/>
</dbReference>
<dbReference type="GO" id="GO:0031297">
    <property type="term" value="P:replication fork processing"/>
    <property type="evidence" value="ECO:0007669"/>
    <property type="project" value="TreeGrafter"/>
</dbReference>
<dbReference type="GO" id="GO:0015074">
    <property type="term" value="P:DNA integration"/>
    <property type="evidence" value="ECO:0007669"/>
    <property type="project" value="TreeGrafter"/>
</dbReference>
<dbReference type="Gene3D" id="3.30.420.10">
    <property type="entry name" value="Ribonuclease H-like superfamily/Ribonuclease H"/>
    <property type="match status" value="1"/>
</dbReference>
<dbReference type="EMBL" id="CABIJS010000703">
    <property type="protein sequence ID" value="VUZ56428.1"/>
    <property type="molecule type" value="Genomic_DNA"/>
</dbReference>
<feature type="non-terminal residue" evidence="1">
    <location>
        <position position="1"/>
    </location>
</feature>